<protein>
    <submittedName>
        <fullName evidence="2">Retrotransposon Orf1</fullName>
    </submittedName>
</protein>
<name>A0A6L2JFF7_TANCI</name>
<sequence length="224" mass="26054">MSKRDRNTTGQASSSRKETMEEKVCKFGLLYYEDHQMNYDNLVRYELLYKGVTFRDVATLSGLRREKTVNSTHVTYLFWPTIGDDMFNVENTKSKSIRDPRIKLGHCCIMITITGRKENTNRFIKIDLFYLYCIFGEGVVCNIPYWFAKYLKGVRDKSVIFKGMFVTKIAWSFEVVEKDKGDDEEGDEEGGNEGAVGSMNIYQNMSAGDWSVRQARWMDQQDHQ</sequence>
<dbReference type="EMBL" id="BKCJ010000724">
    <property type="protein sequence ID" value="GEU35731.1"/>
    <property type="molecule type" value="Genomic_DNA"/>
</dbReference>
<organism evidence="2">
    <name type="scientific">Tanacetum cinerariifolium</name>
    <name type="common">Dalmatian daisy</name>
    <name type="synonym">Chrysanthemum cinerariifolium</name>
    <dbReference type="NCBI Taxonomy" id="118510"/>
    <lineage>
        <taxon>Eukaryota</taxon>
        <taxon>Viridiplantae</taxon>
        <taxon>Streptophyta</taxon>
        <taxon>Embryophyta</taxon>
        <taxon>Tracheophyta</taxon>
        <taxon>Spermatophyta</taxon>
        <taxon>Magnoliopsida</taxon>
        <taxon>eudicotyledons</taxon>
        <taxon>Gunneridae</taxon>
        <taxon>Pentapetalae</taxon>
        <taxon>asterids</taxon>
        <taxon>campanulids</taxon>
        <taxon>Asterales</taxon>
        <taxon>Asteraceae</taxon>
        <taxon>Asteroideae</taxon>
        <taxon>Anthemideae</taxon>
        <taxon>Anthemidinae</taxon>
        <taxon>Tanacetum</taxon>
    </lineage>
</organism>
<keyword evidence="1" id="KW-1133">Transmembrane helix</keyword>
<accession>A0A6L2JFF7</accession>
<proteinExistence type="predicted"/>
<gene>
    <name evidence="2" type="ORF">Tci_007709</name>
</gene>
<evidence type="ECO:0000256" key="1">
    <source>
        <dbReference type="SAM" id="Phobius"/>
    </source>
</evidence>
<reference evidence="2" key="1">
    <citation type="journal article" date="2019" name="Sci. Rep.">
        <title>Draft genome of Tanacetum cinerariifolium, the natural source of mosquito coil.</title>
        <authorList>
            <person name="Yamashiro T."/>
            <person name="Shiraishi A."/>
            <person name="Satake H."/>
            <person name="Nakayama K."/>
        </authorList>
    </citation>
    <scope>NUCLEOTIDE SEQUENCE</scope>
</reference>
<keyword evidence="1" id="KW-0812">Transmembrane</keyword>
<comment type="caution">
    <text evidence="2">The sequence shown here is derived from an EMBL/GenBank/DDBJ whole genome shotgun (WGS) entry which is preliminary data.</text>
</comment>
<feature type="transmembrane region" description="Helical" evidence="1">
    <location>
        <begin position="129"/>
        <end position="148"/>
    </location>
</feature>
<keyword evidence="1" id="KW-0472">Membrane</keyword>
<dbReference type="AlphaFoldDB" id="A0A6L2JFF7"/>
<evidence type="ECO:0000313" key="2">
    <source>
        <dbReference type="EMBL" id="GEU35731.1"/>
    </source>
</evidence>